<dbReference type="Proteomes" id="UP000694300">
    <property type="component" value="Unassembled WGS sequence"/>
</dbReference>
<evidence type="ECO:0000256" key="1">
    <source>
        <dbReference type="SAM" id="MobiDB-lite"/>
    </source>
</evidence>
<evidence type="ECO:0000313" key="5">
    <source>
        <dbReference type="Proteomes" id="UP000694300"/>
    </source>
</evidence>
<keyword evidence="2" id="KW-0812">Transmembrane</keyword>
<keyword evidence="2" id="KW-1133">Transmembrane helix</keyword>
<dbReference type="EMBL" id="JADQDF010000001">
    <property type="protein sequence ID" value="MBW0128130.1"/>
    <property type="molecule type" value="Genomic_DNA"/>
</dbReference>
<feature type="transmembrane region" description="Helical" evidence="2">
    <location>
        <begin position="478"/>
        <end position="508"/>
    </location>
</feature>
<dbReference type="Pfam" id="PF00350">
    <property type="entry name" value="Dynamin_N"/>
    <property type="match status" value="1"/>
</dbReference>
<sequence>MTHNRLVEEPVERPLTVKAIDLALSTISRYGRADLEDRLRQARARLLDDHVRVLVVGEFKQGKSMLVNALLSAPVCPVFDDVATSVSTVVGFAEQPELTLVRPGGGDDPAGEHRTRRTDIALPELSEVVAGYVTEAKNPQNAHGLSHVEIGIPRNILRAGLQVVDTPGVGGLTSVHGAATMAALPSADAVLLVSDASQEYTAPELEFLRAAIRLCPNVACILTKTDMYPEWRRIAELDRRHLADAGIAAELIAVSSAVRWQAVLGDESVNEESGFPRLEAYLAERVLGQADLLSRRSTVHDVIAVTDQLCDGLRSEEASHRDPEGVQELIRTLRRSQERAAALKERSARWQLTLNDGVADLNTDVEHDLRDRMREITRLAEEEVDDGGDPTKTWDQLSGWIEQQVASAASTNYLWATQRARWLAQQVATHFAEDREAALPALRTEASAAVGAAREMRVRETEPWNLGQQALAGLRGGYIGVLMFGLIGTMVGMSLINPFSLGAGLLLGGKTISDERRRIVGRRQAEAKTAIRRYVDDVTFQVGKDSRDMLRDVQRDLRDHYSELAEQLNRSLKDSLGTAEKSVRTTEGERAKRLKEIPVELAALEKLQARVRTLVPSADRPPAVRAQGAGEPVTSAR</sequence>
<dbReference type="PANTHER" id="PTHR43681">
    <property type="entry name" value="TRANSMEMBRANE GTPASE FZO"/>
    <property type="match status" value="1"/>
</dbReference>
<dbReference type="InterPro" id="IPR045063">
    <property type="entry name" value="Dynamin_N"/>
</dbReference>
<proteinExistence type="predicted"/>
<comment type="caution">
    <text evidence="4">The sequence shown here is derived from an EMBL/GenBank/DDBJ whole genome shotgun (WGS) entry which is preliminary data.</text>
</comment>
<dbReference type="InterPro" id="IPR051943">
    <property type="entry name" value="TRAFAC_Dynamin-like_GTPase"/>
</dbReference>
<feature type="domain" description="Dynamin N-terminal" evidence="3">
    <location>
        <begin position="53"/>
        <end position="212"/>
    </location>
</feature>
<gene>
    <name evidence="4" type="ORF">I4I82_10575</name>
</gene>
<dbReference type="PANTHER" id="PTHR43681:SF1">
    <property type="entry name" value="SARCALUMENIN"/>
    <property type="match status" value="1"/>
</dbReference>
<name>A0ABS6U7B8_9PSEU</name>
<keyword evidence="2" id="KW-0472">Membrane</keyword>
<feature type="region of interest" description="Disordered" evidence="1">
    <location>
        <begin position="616"/>
        <end position="637"/>
    </location>
</feature>
<evidence type="ECO:0000256" key="2">
    <source>
        <dbReference type="SAM" id="Phobius"/>
    </source>
</evidence>
<keyword evidence="5" id="KW-1185">Reference proteome</keyword>
<evidence type="ECO:0000313" key="4">
    <source>
        <dbReference type="EMBL" id="MBW0128130.1"/>
    </source>
</evidence>
<organism evidence="4 5">
    <name type="scientific">Pseudonocardia oceani</name>
    <dbReference type="NCBI Taxonomy" id="2792013"/>
    <lineage>
        <taxon>Bacteria</taxon>
        <taxon>Bacillati</taxon>
        <taxon>Actinomycetota</taxon>
        <taxon>Actinomycetes</taxon>
        <taxon>Pseudonocardiales</taxon>
        <taxon>Pseudonocardiaceae</taxon>
        <taxon>Pseudonocardia</taxon>
    </lineage>
</organism>
<evidence type="ECO:0000259" key="3">
    <source>
        <dbReference type="Pfam" id="PF00350"/>
    </source>
</evidence>
<reference evidence="4 5" key="1">
    <citation type="submission" date="2020-11" db="EMBL/GenBank/DDBJ databases">
        <title>Pseudonocardia abyssalis sp. nov. and Pseudonocardia oceani sp. nov., description and phylogenomic analysis of two novel actinomycetes isolated from the deep Southern Ocean.</title>
        <authorList>
            <person name="Parra J."/>
        </authorList>
    </citation>
    <scope>NUCLEOTIDE SEQUENCE [LARGE SCALE GENOMIC DNA]</scope>
    <source>
        <strain evidence="5">KRD185</strain>
    </source>
</reference>
<accession>A0ABS6U7B8</accession>
<protein>
    <submittedName>
        <fullName evidence="4">Dynamin family protein</fullName>
    </submittedName>
</protein>